<dbReference type="RefSeq" id="YP_002003377.1">
    <property type="nucleotide sequence ID" value="NC_011039.1"/>
</dbReference>
<accession>B3VM46</accession>
<proteinExistence type="predicted"/>
<dbReference type="OrthoDB" id="8401at10239"/>
<protein>
    <recommendedName>
        <fullName evidence="3">Major capsid protein</fullName>
    </recommendedName>
</protein>
<evidence type="ECO:0000313" key="1">
    <source>
        <dbReference type="EMBL" id="ACF05116.1"/>
    </source>
</evidence>
<dbReference type="KEGG" id="vg:6450021"/>
<gene>
    <name evidence="1" type="ORF">PREDATOR_19</name>
</gene>
<reference evidence="1 2" key="1">
    <citation type="submission" date="2008-05" db="EMBL/GenBank/DDBJ databases">
        <authorList>
            <person name="Weber R.J."/>
            <person name="Jacobs-Sera D."/>
            <person name="Houtz J."/>
            <person name="Hendrix R.W."/>
            <person name="Hatfull G.H."/>
        </authorList>
    </citation>
    <scope>NUCLEOTIDE SEQUENCE [LARGE SCALE GENOMIC DNA]</scope>
</reference>
<evidence type="ECO:0000313" key="2">
    <source>
        <dbReference type="Proteomes" id="UP000000621"/>
    </source>
</evidence>
<sequence length="410" mass="45202">MPNMLAYQEFAGMPMIDGIPVFPIFGGTQPVQQGGYASSADLVTHTADGVDLNDLWDIAALALEMYAEQQQTLIDLLTFPVETPVEVVPQIGEISFDELTEYGIPTTAQQQVEMWSMGYDLRHYGKRLGYTWMFLADADSRQIEAMHNGMMLADRRLVFRKIMEALFDNRIRRTNIRNQPYNVFPLYNGVDVGIVPPPYKGNTFTATHNHYLTTGNTTLDSSDVEDLYTLIAEHGYGLETGSTFYLLANKAETDKIRGWRRGVVSANGINATYDFIPAANQPAVILPNAEGLLGSLPPSTYRGMRVIGSYGDIYIIEESFIPPGYMLMVASGGAGNLGNPVGFRQHANPAMQGLRILPGNQQRFPLVDSFYAHSFGTGIRQRGGAAIMQITDQPTYTIPNGYKKGTGLLA</sequence>
<name>B3VM46_9CAUD</name>
<organism evidence="1 2">
    <name type="scientific">Mycobacterium phage Predator</name>
    <dbReference type="NCBI Taxonomy" id="543153"/>
    <lineage>
        <taxon>Viruses</taxon>
        <taxon>Duplodnaviria</taxon>
        <taxon>Heunggongvirae</taxon>
        <taxon>Uroviricota</taxon>
        <taxon>Caudoviricetes</taxon>
        <taxon>Predatorvirus</taxon>
        <taxon>Predatorvirus predator</taxon>
    </lineage>
</organism>
<dbReference type="Proteomes" id="UP000000621">
    <property type="component" value="Segment"/>
</dbReference>
<dbReference type="EMBL" id="EU770222">
    <property type="protein sequence ID" value="ACF05116.1"/>
    <property type="molecule type" value="Genomic_DNA"/>
</dbReference>
<keyword evidence="2" id="KW-1185">Reference proteome</keyword>
<evidence type="ECO:0008006" key="3">
    <source>
        <dbReference type="Google" id="ProtNLM"/>
    </source>
</evidence>